<protein>
    <submittedName>
        <fullName evidence="2">DUF5672 family protein</fullName>
    </submittedName>
</protein>
<reference evidence="2" key="1">
    <citation type="submission" date="2023-05" db="EMBL/GenBank/DDBJ databases">
        <authorList>
            <person name="Zhang X."/>
        </authorList>
    </citation>
    <scope>NUCLEOTIDE SEQUENCE</scope>
    <source>
        <strain evidence="2">YF14B1</strain>
    </source>
</reference>
<gene>
    <name evidence="2" type="ORF">QNI16_07945</name>
</gene>
<accession>A0AAE3QKQ0</accession>
<dbReference type="RefSeq" id="WP_313977062.1">
    <property type="nucleotide sequence ID" value="NZ_JASJOS010000003.1"/>
</dbReference>
<dbReference type="Pfam" id="PF18922">
    <property type="entry name" value="DUF5672"/>
    <property type="match status" value="1"/>
</dbReference>
<dbReference type="AlphaFoldDB" id="A0AAE3QKQ0"/>
<evidence type="ECO:0000313" key="3">
    <source>
        <dbReference type="Proteomes" id="UP001241110"/>
    </source>
</evidence>
<feature type="domain" description="DUF5672" evidence="1">
    <location>
        <begin position="68"/>
        <end position="240"/>
    </location>
</feature>
<comment type="caution">
    <text evidence="2">The sequence shown here is derived from an EMBL/GenBank/DDBJ whole genome shotgun (WGS) entry which is preliminary data.</text>
</comment>
<dbReference type="InterPro" id="IPR043729">
    <property type="entry name" value="DUF5672"/>
</dbReference>
<dbReference type="EMBL" id="JASJOS010000003">
    <property type="protein sequence ID" value="MDJ1480411.1"/>
    <property type="molecule type" value="Genomic_DNA"/>
</dbReference>
<evidence type="ECO:0000259" key="1">
    <source>
        <dbReference type="Pfam" id="PF18922"/>
    </source>
</evidence>
<organism evidence="2 3">
    <name type="scientific">Xanthocytophaga flava</name>
    <dbReference type="NCBI Taxonomy" id="3048013"/>
    <lineage>
        <taxon>Bacteria</taxon>
        <taxon>Pseudomonadati</taxon>
        <taxon>Bacteroidota</taxon>
        <taxon>Cytophagia</taxon>
        <taxon>Cytophagales</taxon>
        <taxon>Rhodocytophagaceae</taxon>
        <taxon>Xanthocytophaga</taxon>
    </lineage>
</organism>
<sequence>MEKKKLVAVVIPIYELQPNADETQVLSYYFRLFESYPIIFMTQEGLDTNFYEQIGKEQGHSNFSFERFTWKGYQQYIRLLVSPHYYERFLDYEYILLAHLDSFAFKADLEHWCKLDYDYIGAVIYNKSFVEEYIQSSSLLRLLQKSGLIPRFPAQNGGFSLRKVSSFYKNSRRFSYIIKNTSIVYTEDLFWSLRLPQMNPFFRVAPERVAHKFAIELPSEKAPDFEPFVNDLSELPMGCHGWKVYGYSFWKAHLERVMQTKLSEIA</sequence>
<evidence type="ECO:0000313" key="2">
    <source>
        <dbReference type="EMBL" id="MDJ1480411.1"/>
    </source>
</evidence>
<dbReference type="Proteomes" id="UP001241110">
    <property type="component" value="Unassembled WGS sequence"/>
</dbReference>
<name>A0AAE3QKQ0_9BACT</name>
<proteinExistence type="predicted"/>